<dbReference type="GO" id="GO:0005886">
    <property type="term" value="C:plasma membrane"/>
    <property type="evidence" value="ECO:0007669"/>
    <property type="project" value="UniProtKB-SubCell"/>
</dbReference>
<feature type="transmembrane region" description="Helical" evidence="8">
    <location>
        <begin position="352"/>
        <end position="370"/>
    </location>
</feature>
<gene>
    <name evidence="9" type="ORF">BUE93_00815</name>
</gene>
<comment type="subcellular location">
    <subcellularLocation>
        <location evidence="1">Cell membrane</location>
        <topology evidence="1">Multi-pass membrane protein</topology>
    </subcellularLocation>
</comment>
<keyword evidence="4" id="KW-0762">Sugar transport</keyword>
<dbReference type="RefSeq" id="WP_106075486.1">
    <property type="nucleotide sequence ID" value="NZ_MTBD01000001.1"/>
</dbReference>
<feature type="transmembrane region" description="Helical" evidence="8">
    <location>
        <begin position="291"/>
        <end position="313"/>
    </location>
</feature>
<feature type="transmembrane region" description="Helical" evidence="8">
    <location>
        <begin position="266"/>
        <end position="285"/>
    </location>
</feature>
<feature type="transmembrane region" description="Helical" evidence="8">
    <location>
        <begin position="232"/>
        <end position="254"/>
    </location>
</feature>
<keyword evidence="3" id="KW-1003">Cell membrane</keyword>
<dbReference type="PANTHER" id="PTHR23535:SF2">
    <property type="entry name" value="SUGAR EFFLUX TRANSPORTER A-RELATED"/>
    <property type="match status" value="1"/>
</dbReference>
<proteinExistence type="predicted"/>
<evidence type="ECO:0000256" key="8">
    <source>
        <dbReference type="SAM" id="Phobius"/>
    </source>
</evidence>
<evidence type="ECO:0000256" key="3">
    <source>
        <dbReference type="ARBA" id="ARBA00022475"/>
    </source>
</evidence>
<evidence type="ECO:0000256" key="2">
    <source>
        <dbReference type="ARBA" id="ARBA00022448"/>
    </source>
</evidence>
<feature type="transmembrane region" description="Helical" evidence="8">
    <location>
        <begin position="131"/>
        <end position="153"/>
    </location>
</feature>
<organism evidence="9 10">
    <name type="scientific">Chromobacterium amazonense</name>
    <dbReference type="NCBI Taxonomy" id="1382803"/>
    <lineage>
        <taxon>Bacteria</taxon>
        <taxon>Pseudomonadati</taxon>
        <taxon>Pseudomonadota</taxon>
        <taxon>Betaproteobacteria</taxon>
        <taxon>Neisseriales</taxon>
        <taxon>Chromobacteriaceae</taxon>
        <taxon>Chromobacterium</taxon>
    </lineage>
</organism>
<dbReference type="InterPro" id="IPR011701">
    <property type="entry name" value="MFS"/>
</dbReference>
<keyword evidence="2" id="KW-0813">Transport</keyword>
<dbReference type="InterPro" id="IPR036259">
    <property type="entry name" value="MFS_trans_sf"/>
</dbReference>
<accession>A0A2S9XAB6</accession>
<feature type="transmembrane region" description="Helical" evidence="8">
    <location>
        <begin position="159"/>
        <end position="179"/>
    </location>
</feature>
<dbReference type="Proteomes" id="UP000239469">
    <property type="component" value="Unassembled WGS sequence"/>
</dbReference>
<evidence type="ECO:0000313" key="9">
    <source>
        <dbReference type="EMBL" id="PRP72606.1"/>
    </source>
</evidence>
<dbReference type="EMBL" id="MTBD01000001">
    <property type="protein sequence ID" value="PRP72606.1"/>
    <property type="molecule type" value="Genomic_DNA"/>
</dbReference>
<evidence type="ECO:0000256" key="4">
    <source>
        <dbReference type="ARBA" id="ARBA00022597"/>
    </source>
</evidence>
<reference evidence="9 10" key="1">
    <citation type="submission" date="2017-01" db="EMBL/GenBank/DDBJ databases">
        <title>New insights into the genetic diversity of Chromobacterium isolated from tropical freshwater lake.</title>
        <authorList>
            <person name="Santos A.B."/>
            <person name="Nascimento A.M."/>
            <person name="Da Silva P.C."/>
        </authorList>
    </citation>
    <scope>NUCLEOTIDE SEQUENCE [LARGE SCALE GENOMIC DNA]</scope>
    <source>
        <strain evidence="9 10">56AF</strain>
    </source>
</reference>
<evidence type="ECO:0000256" key="5">
    <source>
        <dbReference type="ARBA" id="ARBA00022692"/>
    </source>
</evidence>
<evidence type="ECO:0000256" key="7">
    <source>
        <dbReference type="ARBA" id="ARBA00023136"/>
    </source>
</evidence>
<dbReference type="Pfam" id="PF07690">
    <property type="entry name" value="MFS_1"/>
    <property type="match status" value="1"/>
</dbReference>
<sequence>MTLRDSPLLACIFLTGMSTALFNPLQSSFFVRELGVGPGFVGLYLALSIGCAMLVSHWVGSRSDDGRPRQRLIRLSALAGMAAFLAFSLLRDPVWLAAASLSLVSLTAIAAPQLFALAASHGSRDNAALLGAMRAMVSLAWVVGPPLAFGIAAAFGFRAAFASLIGIYALVWLASYRLPRNGARQAPSEPANRRDKPGKAMWLVAAGMGVLYIAINNYIIQMPLYLARQPAAPAWLPGALFGLTAALEIPLMMLSGWISRRWAAETQLLLAAALGAGYYAAFVMVDAWPALLALQALPAACIALSATAGLQLCQQLGKERLGYASTLYSNAISAGMALGALAGGAIAGLWGYRVSIAACSAACLLALALFHRLHREKNRAPAVFALPPQ</sequence>
<evidence type="ECO:0008006" key="11">
    <source>
        <dbReference type="Google" id="ProtNLM"/>
    </source>
</evidence>
<evidence type="ECO:0000256" key="6">
    <source>
        <dbReference type="ARBA" id="ARBA00022989"/>
    </source>
</evidence>
<comment type="caution">
    <text evidence="9">The sequence shown here is derived from an EMBL/GenBank/DDBJ whole genome shotgun (WGS) entry which is preliminary data.</text>
</comment>
<feature type="transmembrane region" description="Helical" evidence="8">
    <location>
        <begin position="96"/>
        <end position="119"/>
    </location>
</feature>
<keyword evidence="5 8" id="KW-0812">Transmembrane</keyword>
<feature type="transmembrane region" description="Helical" evidence="8">
    <location>
        <begin position="36"/>
        <end position="60"/>
    </location>
</feature>
<dbReference type="PANTHER" id="PTHR23535">
    <property type="entry name" value="SUGAR EFFLUX TRANSPORTER A-RELATED"/>
    <property type="match status" value="1"/>
</dbReference>
<keyword evidence="7 8" id="KW-0472">Membrane</keyword>
<evidence type="ECO:0000313" key="10">
    <source>
        <dbReference type="Proteomes" id="UP000239469"/>
    </source>
</evidence>
<feature type="transmembrane region" description="Helical" evidence="8">
    <location>
        <begin position="72"/>
        <end position="90"/>
    </location>
</feature>
<dbReference type="AlphaFoldDB" id="A0A2S9XAB6"/>
<dbReference type="SUPFAM" id="SSF103473">
    <property type="entry name" value="MFS general substrate transporter"/>
    <property type="match status" value="1"/>
</dbReference>
<dbReference type="Gene3D" id="1.20.1250.20">
    <property type="entry name" value="MFS general substrate transporter like domains"/>
    <property type="match status" value="2"/>
</dbReference>
<name>A0A2S9XAB6_9NEIS</name>
<feature type="transmembrane region" description="Helical" evidence="8">
    <location>
        <begin position="325"/>
        <end position="346"/>
    </location>
</feature>
<feature type="transmembrane region" description="Helical" evidence="8">
    <location>
        <begin position="200"/>
        <end position="220"/>
    </location>
</feature>
<dbReference type="GO" id="GO:0022857">
    <property type="term" value="F:transmembrane transporter activity"/>
    <property type="evidence" value="ECO:0007669"/>
    <property type="project" value="InterPro"/>
</dbReference>
<protein>
    <recommendedName>
        <fullName evidence="11">MFS transporter</fullName>
    </recommendedName>
</protein>
<keyword evidence="6 8" id="KW-1133">Transmembrane helix</keyword>
<evidence type="ECO:0000256" key="1">
    <source>
        <dbReference type="ARBA" id="ARBA00004651"/>
    </source>
</evidence>
<dbReference type="OrthoDB" id="7337792at2"/>